<evidence type="ECO:0000256" key="3">
    <source>
        <dbReference type="ARBA" id="ARBA00023002"/>
    </source>
</evidence>
<dbReference type="SUPFAM" id="SSF52833">
    <property type="entry name" value="Thioredoxin-like"/>
    <property type="match status" value="1"/>
</dbReference>
<dbReference type="PROSITE" id="PS51352">
    <property type="entry name" value="THIOREDOXIN_2"/>
    <property type="match status" value="1"/>
</dbReference>
<sequence length="161" mass="18295">MNNLHHFTVKDAQGKPVDLSQYKGKTVLVVNTASQCGFTPQYQELETLYQTYKDRNFEILAFPCNQFGGQEPGSDQDIQQFCEINYGVSFSVMAKVQVNGPEAEPLFEFLKNQARGLLKTRAIKWNFTKFLVNGKGEVVKRYAPRTKPLALKQSIEELLNP</sequence>
<dbReference type="PANTHER" id="PTHR11592">
    <property type="entry name" value="GLUTATHIONE PEROXIDASE"/>
    <property type="match status" value="1"/>
</dbReference>
<dbReference type="Gene3D" id="3.40.30.10">
    <property type="entry name" value="Glutaredoxin"/>
    <property type="match status" value="1"/>
</dbReference>
<evidence type="ECO:0000313" key="6">
    <source>
        <dbReference type="EMBL" id="MEE2000485.1"/>
    </source>
</evidence>
<dbReference type="InterPro" id="IPR000889">
    <property type="entry name" value="Glutathione_peroxidase"/>
</dbReference>
<comment type="similarity">
    <text evidence="1 4">Belongs to the glutathione peroxidase family.</text>
</comment>
<dbReference type="InterPro" id="IPR013766">
    <property type="entry name" value="Thioredoxin_domain"/>
</dbReference>
<dbReference type="InterPro" id="IPR029759">
    <property type="entry name" value="GPX_AS"/>
</dbReference>
<organism evidence="6 7">
    <name type="scientific">Alkalimonas cellulosilytica</name>
    <dbReference type="NCBI Taxonomy" id="3058395"/>
    <lineage>
        <taxon>Bacteria</taxon>
        <taxon>Pseudomonadati</taxon>
        <taxon>Pseudomonadota</taxon>
        <taxon>Gammaproteobacteria</taxon>
        <taxon>Alkalimonas</taxon>
    </lineage>
</organism>
<dbReference type="InterPro" id="IPR036249">
    <property type="entry name" value="Thioredoxin-like_sf"/>
</dbReference>
<comment type="caution">
    <text evidence="6">The sequence shown here is derived from an EMBL/GenBank/DDBJ whole genome shotgun (WGS) entry which is preliminary data.</text>
</comment>
<keyword evidence="2 4" id="KW-0575">Peroxidase</keyword>
<dbReference type="PIRSF" id="PIRSF000303">
    <property type="entry name" value="Glutathion_perox"/>
    <property type="match status" value="1"/>
</dbReference>
<evidence type="ECO:0000259" key="5">
    <source>
        <dbReference type="PROSITE" id="PS51352"/>
    </source>
</evidence>
<dbReference type="Proteomes" id="UP001336314">
    <property type="component" value="Unassembled WGS sequence"/>
</dbReference>
<dbReference type="GO" id="GO:0004601">
    <property type="term" value="F:peroxidase activity"/>
    <property type="evidence" value="ECO:0007669"/>
    <property type="project" value="UniProtKB-KW"/>
</dbReference>
<dbReference type="EMBL" id="JAUHLI010000002">
    <property type="protein sequence ID" value="MEE2000485.1"/>
    <property type="molecule type" value="Genomic_DNA"/>
</dbReference>
<dbReference type="PANTHER" id="PTHR11592:SF78">
    <property type="entry name" value="GLUTATHIONE PEROXIDASE"/>
    <property type="match status" value="1"/>
</dbReference>
<reference evidence="6 7" key="1">
    <citation type="submission" date="2023-07" db="EMBL/GenBank/DDBJ databases">
        <title>Alkalimonas sp., MEB108 novel, alkaliphilic bacterium isolated from Lonar Lake, India.</title>
        <authorList>
            <person name="Joshi A."/>
            <person name="Thite S."/>
        </authorList>
    </citation>
    <scope>NUCLEOTIDE SEQUENCE [LARGE SCALE GENOMIC DNA]</scope>
    <source>
        <strain evidence="6 7">MEB108</strain>
    </source>
</reference>
<keyword evidence="7" id="KW-1185">Reference proteome</keyword>
<dbReference type="PRINTS" id="PR01011">
    <property type="entry name" value="GLUTPROXDASE"/>
</dbReference>
<dbReference type="InterPro" id="IPR029760">
    <property type="entry name" value="GPX_CS"/>
</dbReference>
<dbReference type="RefSeq" id="WP_330127625.1">
    <property type="nucleotide sequence ID" value="NZ_JAUHLI010000002.1"/>
</dbReference>
<accession>A0ABU7J387</accession>
<keyword evidence="3 4" id="KW-0560">Oxidoreductase</keyword>
<gene>
    <name evidence="6" type="ORF">QWY20_03400</name>
</gene>
<evidence type="ECO:0000256" key="2">
    <source>
        <dbReference type="ARBA" id="ARBA00022559"/>
    </source>
</evidence>
<protein>
    <recommendedName>
        <fullName evidence="4">Glutathione peroxidase</fullName>
    </recommendedName>
</protein>
<evidence type="ECO:0000256" key="4">
    <source>
        <dbReference type="RuleBase" id="RU000499"/>
    </source>
</evidence>
<feature type="domain" description="Thioredoxin" evidence="5">
    <location>
        <begin position="1"/>
        <end position="160"/>
    </location>
</feature>
<proteinExistence type="inferred from homology"/>
<evidence type="ECO:0000313" key="7">
    <source>
        <dbReference type="Proteomes" id="UP001336314"/>
    </source>
</evidence>
<dbReference type="PROSITE" id="PS00763">
    <property type="entry name" value="GLUTATHIONE_PEROXID_2"/>
    <property type="match status" value="1"/>
</dbReference>
<dbReference type="PROSITE" id="PS00460">
    <property type="entry name" value="GLUTATHIONE_PEROXID_1"/>
    <property type="match status" value="1"/>
</dbReference>
<evidence type="ECO:0000256" key="1">
    <source>
        <dbReference type="ARBA" id="ARBA00006926"/>
    </source>
</evidence>
<dbReference type="Pfam" id="PF00255">
    <property type="entry name" value="GSHPx"/>
    <property type="match status" value="1"/>
</dbReference>
<dbReference type="CDD" id="cd00340">
    <property type="entry name" value="GSH_Peroxidase"/>
    <property type="match status" value="1"/>
</dbReference>
<name>A0ABU7J387_9GAMM</name>
<dbReference type="PROSITE" id="PS51355">
    <property type="entry name" value="GLUTATHIONE_PEROXID_3"/>
    <property type="match status" value="1"/>
</dbReference>